<dbReference type="InterPro" id="IPR022529">
    <property type="entry name" value="DUF3530"/>
</dbReference>
<dbReference type="RefSeq" id="WP_064306803.1">
    <property type="nucleotide sequence ID" value="NZ_LWCR01000002.1"/>
</dbReference>
<proteinExistence type="predicted"/>
<dbReference type="EMBL" id="LWCR01000002">
    <property type="protein sequence ID" value="OAN31920.1"/>
    <property type="molecule type" value="Genomic_DNA"/>
</dbReference>
<accession>A0A178LNJ1</accession>
<dbReference type="InterPro" id="IPR029058">
    <property type="entry name" value="AB_hydrolase_fold"/>
</dbReference>
<evidence type="ECO:0000256" key="1">
    <source>
        <dbReference type="SAM" id="MobiDB-lite"/>
    </source>
</evidence>
<feature type="compositionally biased region" description="Polar residues" evidence="1">
    <location>
        <begin position="144"/>
        <end position="153"/>
    </location>
</feature>
<evidence type="ECO:0000313" key="4">
    <source>
        <dbReference type="Proteomes" id="UP000078356"/>
    </source>
</evidence>
<feature type="region of interest" description="Disordered" evidence="1">
    <location>
        <begin position="23"/>
        <end position="47"/>
    </location>
</feature>
<dbReference type="Pfam" id="PF12048">
    <property type="entry name" value="DUF3530"/>
    <property type="match status" value="1"/>
</dbReference>
<feature type="compositionally biased region" description="Low complexity" evidence="1">
    <location>
        <begin position="175"/>
        <end position="185"/>
    </location>
</feature>
<dbReference type="Gene3D" id="3.40.50.1820">
    <property type="entry name" value="alpha/beta hydrolase"/>
    <property type="match status" value="1"/>
</dbReference>
<dbReference type="SUPFAM" id="SSF53474">
    <property type="entry name" value="alpha/beta-Hydrolases"/>
    <property type="match status" value="1"/>
</dbReference>
<feature type="chain" id="PRO_5008091272" description="Hydrolase or acyltransferase" evidence="2">
    <location>
        <begin position="23"/>
        <end position="336"/>
    </location>
</feature>
<feature type="region of interest" description="Disordered" evidence="1">
    <location>
        <begin position="139"/>
        <end position="185"/>
    </location>
</feature>
<dbReference type="AlphaFoldDB" id="A0A178LNJ1"/>
<protein>
    <recommendedName>
        <fullName evidence="5">Hydrolase or acyltransferase</fullName>
    </recommendedName>
</protein>
<keyword evidence="2" id="KW-0732">Signal</keyword>
<dbReference type="OrthoDB" id="6193602at2"/>
<organism evidence="3 4">
    <name type="scientific">Pseudomonas oryzihabitans</name>
    <dbReference type="NCBI Taxonomy" id="47885"/>
    <lineage>
        <taxon>Bacteria</taxon>
        <taxon>Pseudomonadati</taxon>
        <taxon>Pseudomonadota</taxon>
        <taxon>Gammaproteobacteria</taxon>
        <taxon>Pseudomonadales</taxon>
        <taxon>Pseudomonadaceae</taxon>
        <taxon>Pseudomonas</taxon>
    </lineage>
</organism>
<evidence type="ECO:0000313" key="3">
    <source>
        <dbReference type="EMBL" id="OAN31920.1"/>
    </source>
</evidence>
<gene>
    <name evidence="3" type="ORF">A4V15_10815</name>
</gene>
<sequence length="336" mass="34949">MSSPALLPLCLLLLGLATPVRAEEAPTPAPEPPAAPTALAPALTRSQEQQQALIRQLPAEQQKTLQAGDESFLALLVPAARAKASGTVVLVPGDGESADWPNVIAPVRQELPTYGWQTISLSLPDPYDPVVAIERDTAPADTDAQANSEQTAPPVTGGSGTAPAAPTQAEAGSGEPAQAAVAPVDPEAAANAQATRVLARIAAGIDLALQQGANPIVLVGHGTGAYWAARYLAEKEPAEIKQLVLIDGREPEGLPPRLDATMGKTDLQIADLVHAPGPAAQRRKTRAAQKANKGYRQIELPVIPGDRAAEQEQTVRRLRAWLDRLPPAASESPAAS</sequence>
<reference evidence="3 4" key="1">
    <citation type="submission" date="2016-04" db="EMBL/GenBank/DDBJ databases">
        <title>Draft Genome Sequences of Staphylococcus capitis Strain H36, S. capitis Strain H65, S. cohnii Strain H62, S. hominis Strain H69, Mycobacterium iranicum Strain H39, Plantibacter sp. Strain H53, Pseudomonas oryzihabitans Strain H72, and Microbacterium sp. Strain H83, isolated from residential settings.</title>
        <authorList>
            <person name="Lymperopoulou D."/>
            <person name="Adams R.I."/>
            <person name="Lindow S."/>
            <person name="Coil D.A."/>
            <person name="Jospin G."/>
            <person name="Eisen J.A."/>
        </authorList>
    </citation>
    <scope>NUCLEOTIDE SEQUENCE [LARGE SCALE GENOMIC DNA]</scope>
    <source>
        <strain evidence="3 4">H72</strain>
    </source>
</reference>
<comment type="caution">
    <text evidence="3">The sequence shown here is derived from an EMBL/GenBank/DDBJ whole genome shotgun (WGS) entry which is preliminary data.</text>
</comment>
<feature type="signal peptide" evidence="2">
    <location>
        <begin position="1"/>
        <end position="22"/>
    </location>
</feature>
<dbReference type="Proteomes" id="UP000078356">
    <property type="component" value="Unassembled WGS sequence"/>
</dbReference>
<name>A0A178LNJ1_9PSED</name>
<evidence type="ECO:0000256" key="2">
    <source>
        <dbReference type="SAM" id="SignalP"/>
    </source>
</evidence>
<evidence type="ECO:0008006" key="5">
    <source>
        <dbReference type="Google" id="ProtNLM"/>
    </source>
</evidence>